<dbReference type="InterPro" id="IPR027417">
    <property type="entry name" value="P-loop_NTPase"/>
</dbReference>
<dbReference type="Pfam" id="PF00071">
    <property type="entry name" value="Ras"/>
    <property type="match status" value="1"/>
</dbReference>
<reference evidence="1" key="2">
    <citation type="submission" date="2023-01" db="EMBL/GenBank/DDBJ databases">
        <title>Gilvimarinus xylanilyticus HB14 isolated from Caulerpa lentillifera aquaculture base in Hainan, China.</title>
        <authorList>
            <person name="Zhang Y.-J."/>
        </authorList>
    </citation>
    <scope>NUCLEOTIDE SEQUENCE</scope>
    <source>
        <strain evidence="1">HB14</strain>
    </source>
</reference>
<dbReference type="GO" id="GO:0003924">
    <property type="term" value="F:GTPase activity"/>
    <property type="evidence" value="ECO:0007669"/>
    <property type="project" value="InterPro"/>
</dbReference>
<dbReference type="PANTHER" id="PTHR42708">
    <property type="entry name" value="ATP/GTP-BINDING PROTEIN-RELATED"/>
    <property type="match status" value="1"/>
</dbReference>
<dbReference type="PANTHER" id="PTHR42708:SF1">
    <property type="entry name" value="GLIDING MOTILITY PROTEIN MGLA"/>
    <property type="match status" value="1"/>
</dbReference>
<dbReference type="RefSeq" id="WP_253967275.1">
    <property type="nucleotide sequence ID" value="NZ_JAMFTH010000001.1"/>
</dbReference>
<dbReference type="Gene3D" id="3.40.50.300">
    <property type="entry name" value="P-loop containing nucleotide triphosphate hydrolases"/>
    <property type="match status" value="1"/>
</dbReference>
<accession>A0A9X2I4Z8</accession>
<dbReference type="InterPro" id="IPR052705">
    <property type="entry name" value="Gliding_Motility_GTPase"/>
</dbReference>
<evidence type="ECO:0000313" key="1">
    <source>
        <dbReference type="EMBL" id="MCP8899012.1"/>
    </source>
</evidence>
<dbReference type="SUPFAM" id="SSF52540">
    <property type="entry name" value="P-loop containing nucleoside triphosphate hydrolases"/>
    <property type="match status" value="1"/>
</dbReference>
<proteinExistence type="predicted"/>
<dbReference type="CDD" id="cd00882">
    <property type="entry name" value="Ras_like_GTPase"/>
    <property type="match status" value="1"/>
</dbReference>
<reference evidence="1" key="1">
    <citation type="submission" date="2022-05" db="EMBL/GenBank/DDBJ databases">
        <authorList>
            <person name="Sun H.-N."/>
        </authorList>
    </citation>
    <scope>NUCLEOTIDE SEQUENCE</scope>
    <source>
        <strain evidence="1">HB14</strain>
    </source>
</reference>
<comment type="caution">
    <text evidence="1">The sequence shown here is derived from an EMBL/GenBank/DDBJ whole genome shotgun (WGS) entry which is preliminary data.</text>
</comment>
<evidence type="ECO:0000313" key="2">
    <source>
        <dbReference type="Proteomes" id="UP001139319"/>
    </source>
</evidence>
<dbReference type="GO" id="GO:0005525">
    <property type="term" value="F:GTP binding"/>
    <property type="evidence" value="ECO:0007669"/>
    <property type="project" value="InterPro"/>
</dbReference>
<dbReference type="EMBL" id="JAMFTH010000001">
    <property type="protein sequence ID" value="MCP8899012.1"/>
    <property type="molecule type" value="Genomic_DNA"/>
</dbReference>
<gene>
    <name evidence="1" type="ORF">M6D89_06840</name>
</gene>
<organism evidence="1 2">
    <name type="scientific">Gilvimarinus xylanilyticus</name>
    <dbReference type="NCBI Taxonomy" id="2944139"/>
    <lineage>
        <taxon>Bacteria</taxon>
        <taxon>Pseudomonadati</taxon>
        <taxon>Pseudomonadota</taxon>
        <taxon>Gammaproteobacteria</taxon>
        <taxon>Cellvibrionales</taxon>
        <taxon>Cellvibrionaceae</taxon>
        <taxon>Gilvimarinus</taxon>
    </lineage>
</organism>
<protein>
    <submittedName>
        <fullName evidence="1">ATP/GTP-binding protein</fullName>
    </submittedName>
</protein>
<dbReference type="InterPro" id="IPR001806">
    <property type="entry name" value="Small_GTPase"/>
</dbReference>
<dbReference type="AlphaFoldDB" id="A0A9X2I4Z8"/>
<sequence length="191" mass="20972">MTGIYQKLAIVGEVGAGKTQLIHTISEISPFMTEAKSSVDIGKEFTTVGIDYGRLALTPDIALGLYGLPGQKRFSLLWDMVNTELWGLLLLVKYNDELNVKSIAEILEHFRPAETGVPVVVGLSHADLAEDDEQLNLFLDILQFALDEFSLTAPVVCVDTRDAESSLGLLQLFDALNQPDLDLSQEEHNVV</sequence>
<dbReference type="Proteomes" id="UP001139319">
    <property type="component" value="Unassembled WGS sequence"/>
</dbReference>
<keyword evidence="2" id="KW-1185">Reference proteome</keyword>
<name>A0A9X2I4Z8_9GAMM</name>